<dbReference type="GO" id="GO:0071011">
    <property type="term" value="C:precatalytic spliceosome"/>
    <property type="evidence" value="ECO:0007669"/>
    <property type="project" value="TreeGrafter"/>
</dbReference>
<accession>A0AA40B6M7</accession>
<dbReference type="RefSeq" id="XP_060301505.1">
    <property type="nucleotide sequence ID" value="XM_060443649.1"/>
</dbReference>
<keyword evidence="6" id="KW-0539">Nucleus</keyword>
<feature type="coiled-coil region" evidence="7">
    <location>
        <begin position="154"/>
        <end position="213"/>
    </location>
</feature>
<reference evidence="8" key="1">
    <citation type="submission" date="2023-06" db="EMBL/GenBank/DDBJ databases">
        <title>Genome-scale phylogeny and comparative genomics of the fungal order Sordariales.</title>
        <authorList>
            <consortium name="Lawrence Berkeley National Laboratory"/>
            <person name="Hensen N."/>
            <person name="Bonometti L."/>
            <person name="Westerberg I."/>
            <person name="Brannstrom I.O."/>
            <person name="Guillou S."/>
            <person name="Cros-Aarteil S."/>
            <person name="Calhoun S."/>
            <person name="Haridas S."/>
            <person name="Kuo A."/>
            <person name="Mondo S."/>
            <person name="Pangilinan J."/>
            <person name="Riley R."/>
            <person name="LaButti K."/>
            <person name="Andreopoulos B."/>
            <person name="Lipzen A."/>
            <person name="Chen C."/>
            <person name="Yanf M."/>
            <person name="Daum C."/>
            <person name="Ng V."/>
            <person name="Clum A."/>
            <person name="Steindorff A."/>
            <person name="Ohm R."/>
            <person name="Martin F."/>
            <person name="Silar P."/>
            <person name="Natvig D."/>
            <person name="Lalanne C."/>
            <person name="Gautier V."/>
            <person name="Ament-velasquez S.L."/>
            <person name="Kruys A."/>
            <person name="Hutchinson M.I."/>
            <person name="Powell A.J."/>
            <person name="Barry K."/>
            <person name="Miller A.N."/>
            <person name="Grigoriev I.V."/>
            <person name="Debuchy R."/>
            <person name="Gladieux P."/>
            <person name="Thoren M.H."/>
            <person name="Johannesson H."/>
        </authorList>
    </citation>
    <scope>NUCLEOTIDE SEQUENCE</scope>
    <source>
        <strain evidence="8">SMH2392-1A</strain>
    </source>
</reference>
<dbReference type="Pfam" id="PF05700">
    <property type="entry name" value="BCAS2"/>
    <property type="match status" value="1"/>
</dbReference>
<evidence type="ECO:0000313" key="8">
    <source>
        <dbReference type="EMBL" id="KAK0728650.1"/>
    </source>
</evidence>
<dbReference type="AlphaFoldDB" id="A0AA40B6M7"/>
<gene>
    <name evidence="8" type="ORF">B0T26DRAFT_738928</name>
</gene>
<protein>
    <submittedName>
        <fullName evidence="8">Pre-mRNA-splicing factor SPF27</fullName>
    </submittedName>
</protein>
<proteinExistence type="inferred from homology"/>
<evidence type="ECO:0000256" key="5">
    <source>
        <dbReference type="ARBA" id="ARBA00023187"/>
    </source>
</evidence>
<comment type="caution">
    <text evidence="8">The sequence shown here is derived from an EMBL/GenBank/DDBJ whole genome shotgun (WGS) entry which is preliminary data.</text>
</comment>
<keyword evidence="3" id="KW-0507">mRNA processing</keyword>
<dbReference type="GeneID" id="85326919"/>
<keyword evidence="7" id="KW-0175">Coiled coil</keyword>
<evidence type="ECO:0000256" key="1">
    <source>
        <dbReference type="ARBA" id="ARBA00004123"/>
    </source>
</evidence>
<organism evidence="8 9">
    <name type="scientific">Lasiosphaeria miniovina</name>
    <dbReference type="NCBI Taxonomy" id="1954250"/>
    <lineage>
        <taxon>Eukaryota</taxon>
        <taxon>Fungi</taxon>
        <taxon>Dikarya</taxon>
        <taxon>Ascomycota</taxon>
        <taxon>Pezizomycotina</taxon>
        <taxon>Sordariomycetes</taxon>
        <taxon>Sordariomycetidae</taxon>
        <taxon>Sordariales</taxon>
        <taxon>Lasiosphaeriaceae</taxon>
        <taxon>Lasiosphaeria</taxon>
    </lineage>
</organism>
<dbReference type="GO" id="GO:0008380">
    <property type="term" value="P:RNA splicing"/>
    <property type="evidence" value="ECO:0007669"/>
    <property type="project" value="UniProtKB-KW"/>
</dbReference>
<dbReference type="GO" id="GO:0006397">
    <property type="term" value="P:mRNA processing"/>
    <property type="evidence" value="ECO:0007669"/>
    <property type="project" value="UniProtKB-KW"/>
</dbReference>
<keyword evidence="9" id="KW-1185">Reference proteome</keyword>
<name>A0AA40B6M7_9PEZI</name>
<dbReference type="PANTHER" id="PTHR13296:SF0">
    <property type="entry name" value="PRE-MRNA-SPLICING FACTOR SPF27"/>
    <property type="match status" value="1"/>
</dbReference>
<evidence type="ECO:0000256" key="7">
    <source>
        <dbReference type="SAM" id="Coils"/>
    </source>
</evidence>
<dbReference type="EMBL" id="JAUIRO010000002">
    <property type="protein sequence ID" value="KAK0728650.1"/>
    <property type="molecule type" value="Genomic_DNA"/>
</dbReference>
<evidence type="ECO:0000256" key="6">
    <source>
        <dbReference type="ARBA" id="ARBA00023242"/>
    </source>
</evidence>
<keyword evidence="5" id="KW-0508">mRNA splicing</keyword>
<evidence type="ECO:0000256" key="3">
    <source>
        <dbReference type="ARBA" id="ARBA00022664"/>
    </source>
</evidence>
<evidence type="ECO:0000256" key="2">
    <source>
        <dbReference type="ARBA" id="ARBA00010788"/>
    </source>
</evidence>
<dbReference type="GO" id="GO:0000974">
    <property type="term" value="C:Prp19 complex"/>
    <property type="evidence" value="ECO:0007669"/>
    <property type="project" value="TreeGrafter"/>
</dbReference>
<comment type="similarity">
    <text evidence="2">Belongs to the SPF27 family.</text>
</comment>
<sequence length="222" mass="23783">MPAITTVHESLPYIDTEPTAAERAAATALIDAERASSGPDDAFHALLPPLPSTSSLTPLLEAELARVQASPSSKLSALDLSRYEAPELPSGLTSLPASDARAALSAALARAYASQGYIAGRRTHLALLDSYGKNAWLVGNWQLEGCVRAVERELASARRAIDVVALQRQRAQDEAGPELKGLDETWRRGVSRVLETEAAAEGLRREILEVRRQRAEGGHAQS</sequence>
<dbReference type="PANTHER" id="PTHR13296">
    <property type="entry name" value="BCAS2 PROTEIN"/>
    <property type="match status" value="1"/>
</dbReference>
<evidence type="ECO:0000256" key="4">
    <source>
        <dbReference type="ARBA" id="ARBA00022728"/>
    </source>
</evidence>
<evidence type="ECO:0000313" key="9">
    <source>
        <dbReference type="Proteomes" id="UP001172101"/>
    </source>
</evidence>
<keyword evidence="4" id="KW-0747">Spliceosome</keyword>
<dbReference type="InterPro" id="IPR008409">
    <property type="entry name" value="SPF27"/>
</dbReference>
<dbReference type="Proteomes" id="UP001172101">
    <property type="component" value="Unassembled WGS sequence"/>
</dbReference>
<dbReference type="GO" id="GO:0071013">
    <property type="term" value="C:catalytic step 2 spliceosome"/>
    <property type="evidence" value="ECO:0007669"/>
    <property type="project" value="TreeGrafter"/>
</dbReference>
<comment type="subcellular location">
    <subcellularLocation>
        <location evidence="1">Nucleus</location>
    </subcellularLocation>
</comment>